<comment type="caution">
    <text evidence="1">The sequence shown here is derived from an EMBL/GenBank/DDBJ whole genome shotgun (WGS) entry which is preliminary data.</text>
</comment>
<name>A0ACC0LQD7_RHOML</name>
<evidence type="ECO:0000313" key="1">
    <source>
        <dbReference type="EMBL" id="KAI8530782.1"/>
    </source>
</evidence>
<proteinExistence type="predicted"/>
<evidence type="ECO:0000313" key="2">
    <source>
        <dbReference type="Proteomes" id="UP001062846"/>
    </source>
</evidence>
<gene>
    <name evidence="1" type="ORF">RHMOL_Rhmol11G0086000</name>
</gene>
<dbReference type="EMBL" id="CM046398">
    <property type="protein sequence ID" value="KAI8530782.1"/>
    <property type="molecule type" value="Genomic_DNA"/>
</dbReference>
<sequence length="234" mass="26278">MMSRGATRVIRSVVGPPRCFLTAAIRMIGTDSATTKIPNGAAGFFPLNPDHNFEQSMSRVVDAYVSERWETYKANVEIDLKKRHVPVTFLDKVAFWTVKSLKYPTDLFFQIWVSSNDAGNRGGGPQHGGRNAPPLQIPQFHRNARIGFTGYLAEEAIHSYAEFFKELDVGRIENVPAPAITVDYWQLPPEATLRDVVVIVRADEAHHRDVNHFASDIHYQGHELKEAPAPLGYH</sequence>
<keyword evidence="2" id="KW-1185">Reference proteome</keyword>
<protein>
    <submittedName>
        <fullName evidence="1">Uncharacterized protein</fullName>
    </submittedName>
</protein>
<accession>A0ACC0LQD7</accession>
<organism evidence="1 2">
    <name type="scientific">Rhododendron molle</name>
    <name type="common">Chinese azalea</name>
    <name type="synonym">Azalea mollis</name>
    <dbReference type="NCBI Taxonomy" id="49168"/>
    <lineage>
        <taxon>Eukaryota</taxon>
        <taxon>Viridiplantae</taxon>
        <taxon>Streptophyta</taxon>
        <taxon>Embryophyta</taxon>
        <taxon>Tracheophyta</taxon>
        <taxon>Spermatophyta</taxon>
        <taxon>Magnoliopsida</taxon>
        <taxon>eudicotyledons</taxon>
        <taxon>Gunneridae</taxon>
        <taxon>Pentapetalae</taxon>
        <taxon>asterids</taxon>
        <taxon>Ericales</taxon>
        <taxon>Ericaceae</taxon>
        <taxon>Ericoideae</taxon>
        <taxon>Rhodoreae</taxon>
        <taxon>Rhododendron</taxon>
    </lineage>
</organism>
<dbReference type="Proteomes" id="UP001062846">
    <property type="component" value="Chromosome 11"/>
</dbReference>
<reference evidence="1" key="1">
    <citation type="submission" date="2022-02" db="EMBL/GenBank/DDBJ databases">
        <title>Plant Genome Project.</title>
        <authorList>
            <person name="Zhang R.-G."/>
        </authorList>
    </citation>
    <scope>NUCLEOTIDE SEQUENCE</scope>
    <source>
        <strain evidence="1">AT1</strain>
    </source>
</reference>